<dbReference type="AlphaFoldDB" id="A0AAN8FIC8"/>
<evidence type="ECO:0000313" key="3">
    <source>
        <dbReference type="Proteomes" id="UP001331761"/>
    </source>
</evidence>
<comment type="caution">
    <text evidence="2">The sequence shown here is derived from an EMBL/GenBank/DDBJ whole genome shotgun (WGS) entry which is preliminary data.</text>
</comment>
<feature type="signal peptide" evidence="1">
    <location>
        <begin position="1"/>
        <end position="15"/>
    </location>
</feature>
<organism evidence="2 3">
    <name type="scientific">Trichostrongylus colubriformis</name>
    <name type="common">Black scour worm</name>
    <dbReference type="NCBI Taxonomy" id="6319"/>
    <lineage>
        <taxon>Eukaryota</taxon>
        <taxon>Metazoa</taxon>
        <taxon>Ecdysozoa</taxon>
        <taxon>Nematoda</taxon>
        <taxon>Chromadorea</taxon>
        <taxon>Rhabditida</taxon>
        <taxon>Rhabditina</taxon>
        <taxon>Rhabditomorpha</taxon>
        <taxon>Strongyloidea</taxon>
        <taxon>Trichostrongylidae</taxon>
        <taxon>Trichostrongylus</taxon>
    </lineage>
</organism>
<sequence length="268" mass="30318">MKHLLLLLIVTAVSSQQQCRTKQFQYCQTLLSEGVGLNSTMSSLMFKDYTVLYNWFLYKWGLTPGNTTNMLNVCNQLEFFNGCMGSDRGCFQIQNLIQGTDLNNAFFIDGTLAMYQFNCGPGLNTLLHEGVECAQLVIDGYQNYLQQCVSTYMSSIIHDYGHGCRYVKNLMNCWSAPFGGSEQIPPPGCSRAGAADVWWACEANRVFTLGQFPNCGYSCDVQQQSMLLEDHLKTHHKFENGLHYYKIPNYMATVDGKVQLVEGQWMNN</sequence>
<keyword evidence="3" id="KW-1185">Reference proteome</keyword>
<dbReference type="EMBL" id="WIXE01008388">
    <property type="protein sequence ID" value="KAK5979406.1"/>
    <property type="molecule type" value="Genomic_DNA"/>
</dbReference>
<feature type="chain" id="PRO_5042905286" evidence="1">
    <location>
        <begin position="16"/>
        <end position="268"/>
    </location>
</feature>
<evidence type="ECO:0000313" key="2">
    <source>
        <dbReference type="EMBL" id="KAK5979406.1"/>
    </source>
</evidence>
<dbReference type="PANTHER" id="PTHR34311">
    <property type="entry name" value="PROTEIN CBG21698-RELATED"/>
    <property type="match status" value="1"/>
</dbReference>
<gene>
    <name evidence="2" type="ORF">GCK32_000643</name>
</gene>
<proteinExistence type="predicted"/>
<accession>A0AAN8FIC8</accession>
<dbReference type="PANTHER" id="PTHR34311:SF5">
    <property type="entry name" value="SECRETED PROTEIN"/>
    <property type="match status" value="1"/>
</dbReference>
<protein>
    <submittedName>
        <fullName evidence="2">Uncharacterized protein</fullName>
    </submittedName>
</protein>
<reference evidence="2 3" key="1">
    <citation type="submission" date="2019-10" db="EMBL/GenBank/DDBJ databases">
        <title>Assembly and Annotation for the nematode Trichostrongylus colubriformis.</title>
        <authorList>
            <person name="Martin J."/>
        </authorList>
    </citation>
    <scope>NUCLEOTIDE SEQUENCE [LARGE SCALE GENOMIC DNA]</scope>
    <source>
        <strain evidence="2">G859</strain>
        <tissue evidence="2">Whole worm</tissue>
    </source>
</reference>
<dbReference type="Proteomes" id="UP001331761">
    <property type="component" value="Unassembled WGS sequence"/>
</dbReference>
<keyword evidence="1" id="KW-0732">Signal</keyword>
<evidence type="ECO:0000256" key="1">
    <source>
        <dbReference type="SAM" id="SignalP"/>
    </source>
</evidence>
<name>A0AAN8FIC8_TRICO</name>